<sequence>MQGIVINGYGKTDVLEKVDDLKQPTIKSDQVLVQVKASTFNIADYILFTKPLKEPSLPLAVQYLNKGLSFLPARVGGSEFAGIVTEVGADVTKFSVGQHVCGINFKGAWTEYLVINENALFPAPADFSFEQSAALPIDAVTAYSAVKKAVRWVGAKVLINGASGGVGHFALQIAKAFQAEVTAVCSTRNASLARKLGADHMIDYTQEDIADHPQKYDAIIAINGYQPLSKYRSLLQENGTYVLVGGKARQDIEGAAGLVFGDVTHPKITGAAYPFVDKKETMQKVLKLAANGKVVPHIDHAYSINEIPDALNYLVKQHAQGKVALKVDFSE</sequence>
<dbReference type="InterPro" id="IPR011032">
    <property type="entry name" value="GroES-like_sf"/>
</dbReference>
<dbReference type="InterPro" id="IPR036291">
    <property type="entry name" value="NAD(P)-bd_dom_sf"/>
</dbReference>
<evidence type="ECO:0000313" key="3">
    <source>
        <dbReference type="Proteomes" id="UP000286848"/>
    </source>
</evidence>
<dbReference type="Gene3D" id="3.90.180.10">
    <property type="entry name" value="Medium-chain alcohol dehydrogenases, catalytic domain"/>
    <property type="match status" value="1"/>
</dbReference>
<dbReference type="PANTHER" id="PTHR44013">
    <property type="entry name" value="ZINC-TYPE ALCOHOL DEHYDROGENASE-LIKE PROTEIN C16A3.02C"/>
    <property type="match status" value="1"/>
</dbReference>
<dbReference type="GO" id="GO:0016491">
    <property type="term" value="F:oxidoreductase activity"/>
    <property type="evidence" value="ECO:0007669"/>
    <property type="project" value="InterPro"/>
</dbReference>
<name>A0A401IT93_9LACO</name>
<dbReference type="SMART" id="SM00829">
    <property type="entry name" value="PKS_ER"/>
    <property type="match status" value="1"/>
</dbReference>
<dbReference type="RefSeq" id="WP_124976451.1">
    <property type="nucleotide sequence ID" value="NZ_BFFP01000017.1"/>
</dbReference>
<comment type="caution">
    <text evidence="2">The sequence shown here is derived from an EMBL/GenBank/DDBJ whole genome shotgun (WGS) entry which is preliminary data.</text>
</comment>
<dbReference type="InterPro" id="IPR052733">
    <property type="entry name" value="Chloroplast_QOR"/>
</dbReference>
<dbReference type="Gene3D" id="3.40.50.720">
    <property type="entry name" value="NAD(P)-binding Rossmann-like Domain"/>
    <property type="match status" value="1"/>
</dbReference>
<dbReference type="SUPFAM" id="SSF51735">
    <property type="entry name" value="NAD(P)-binding Rossmann-fold domains"/>
    <property type="match status" value="1"/>
</dbReference>
<dbReference type="CDD" id="cd08267">
    <property type="entry name" value="MDR1"/>
    <property type="match status" value="1"/>
</dbReference>
<gene>
    <name evidence="2" type="primary">qor</name>
    <name evidence="2" type="ORF">LFYK43_12100</name>
</gene>
<dbReference type="PANTHER" id="PTHR44013:SF1">
    <property type="entry name" value="ZINC-TYPE ALCOHOL DEHYDROGENASE-LIKE PROTEIN C16A3.02C"/>
    <property type="match status" value="1"/>
</dbReference>
<reference evidence="2 3" key="1">
    <citation type="journal article" date="2019" name="Int. J. Syst. Evol. Microbiol.">
        <title>Lactobacillus salitolerans sp. nov., a novel lactic acid bacterium isolated from spent mushroom substrates.</title>
        <authorList>
            <person name="Tohno M."/>
            <person name="Tanizawa Y."/>
            <person name="Kojima Y."/>
            <person name="Sakamoto M."/>
            <person name="Nakamura Y."/>
            <person name="Ohkuma M."/>
            <person name="Kobayashi H."/>
        </authorList>
    </citation>
    <scope>NUCLEOTIDE SEQUENCE [LARGE SCALE GENOMIC DNA]</scope>
    <source>
        <strain evidence="2 3">YK43</strain>
    </source>
</reference>
<dbReference type="InterPro" id="IPR020843">
    <property type="entry name" value="ER"/>
</dbReference>
<dbReference type="EMBL" id="BFFP01000017">
    <property type="protein sequence ID" value="GBG94751.1"/>
    <property type="molecule type" value="Genomic_DNA"/>
</dbReference>
<dbReference type="Pfam" id="PF08240">
    <property type="entry name" value="ADH_N"/>
    <property type="match status" value="1"/>
</dbReference>
<dbReference type="Pfam" id="PF13602">
    <property type="entry name" value="ADH_zinc_N_2"/>
    <property type="match status" value="1"/>
</dbReference>
<dbReference type="InterPro" id="IPR013154">
    <property type="entry name" value="ADH-like_N"/>
</dbReference>
<keyword evidence="3" id="KW-1185">Reference proteome</keyword>
<dbReference type="AlphaFoldDB" id="A0A401IT93"/>
<proteinExistence type="predicted"/>
<dbReference type="SUPFAM" id="SSF50129">
    <property type="entry name" value="GroES-like"/>
    <property type="match status" value="1"/>
</dbReference>
<protein>
    <submittedName>
        <fullName evidence="2">NADPH:quinone reductase</fullName>
    </submittedName>
</protein>
<evidence type="ECO:0000313" key="2">
    <source>
        <dbReference type="EMBL" id="GBG94751.1"/>
    </source>
</evidence>
<accession>A0A401IT93</accession>
<dbReference type="OrthoDB" id="9792162at2"/>
<evidence type="ECO:0000259" key="1">
    <source>
        <dbReference type="SMART" id="SM00829"/>
    </source>
</evidence>
<dbReference type="Proteomes" id="UP000286848">
    <property type="component" value="Unassembled WGS sequence"/>
</dbReference>
<organism evidence="2 3">
    <name type="scientific">Ligilactobacillus salitolerans</name>
    <dbReference type="NCBI Taxonomy" id="1808352"/>
    <lineage>
        <taxon>Bacteria</taxon>
        <taxon>Bacillati</taxon>
        <taxon>Bacillota</taxon>
        <taxon>Bacilli</taxon>
        <taxon>Lactobacillales</taxon>
        <taxon>Lactobacillaceae</taxon>
        <taxon>Ligilactobacillus</taxon>
    </lineage>
</organism>
<feature type="domain" description="Enoyl reductase (ER)" evidence="1">
    <location>
        <begin position="10"/>
        <end position="325"/>
    </location>
</feature>